<dbReference type="EMBL" id="CVTF01000132">
    <property type="protein sequence ID" value="CRZ00367.1"/>
    <property type="molecule type" value="Genomic_DNA"/>
</dbReference>
<organism evidence="1 2">
    <name type="scientific">Neisseria meningitidis serogroup B</name>
    <dbReference type="NCBI Taxonomy" id="491"/>
    <lineage>
        <taxon>Bacteria</taxon>
        <taxon>Pseudomonadati</taxon>
        <taxon>Pseudomonadota</taxon>
        <taxon>Betaproteobacteria</taxon>
        <taxon>Neisseriales</taxon>
        <taxon>Neisseriaceae</taxon>
        <taxon>Neisseria</taxon>
    </lineage>
</organism>
<protein>
    <submittedName>
        <fullName evidence="1">Uncharacterized protein</fullName>
    </submittedName>
</protein>
<dbReference type="AlphaFoldDB" id="A0A0H5QEE4"/>
<evidence type="ECO:0000313" key="2">
    <source>
        <dbReference type="Proteomes" id="UP000182715"/>
    </source>
</evidence>
<sequence length="95" mass="11422">VFGFRLSGRKGILQRSQLEQKRTAPNQGGFVLWRKRWDSTKFYFIDLNIFISYENLIYHKNSHIQKSWSNYCITLLEECRLKCFRTAFPKLPEKS</sequence>
<feature type="non-terminal residue" evidence="1">
    <location>
        <position position="1"/>
    </location>
</feature>
<evidence type="ECO:0000313" key="1">
    <source>
        <dbReference type="EMBL" id="CRZ00367.1"/>
    </source>
</evidence>
<dbReference type="Proteomes" id="UP000182715">
    <property type="component" value="Unassembled WGS sequence"/>
</dbReference>
<name>A0A0H5QEE4_NEIMI</name>
<reference evidence="1 2" key="1">
    <citation type="submission" date="2014-11" db="EMBL/GenBank/DDBJ databases">
        <authorList>
            <person name="Diene M.Seydina."/>
        </authorList>
    </citation>
    <scope>NUCLEOTIDE SEQUENCE [LARGE SCALE GENOMIC DNA]</scope>
    <source>
        <strain evidence="1 2">Neisseria meningitidis CHUV</strain>
    </source>
</reference>
<accession>A0A0H5QEE4</accession>
<proteinExistence type="predicted"/>